<gene>
    <name evidence="4" type="ORF">HERILL_LOCUS15576</name>
</gene>
<dbReference type="InterPro" id="IPR014752">
    <property type="entry name" value="Arrestin-like_C"/>
</dbReference>
<dbReference type="InterPro" id="IPR011021">
    <property type="entry name" value="Arrestin-like_N"/>
</dbReference>
<dbReference type="OrthoDB" id="2333384at2759"/>
<dbReference type="Gene3D" id="2.60.40.640">
    <property type="match status" value="2"/>
</dbReference>
<dbReference type="InterPro" id="IPR050357">
    <property type="entry name" value="Arrestin_domain-protein"/>
</dbReference>
<comment type="similarity">
    <text evidence="1">Belongs to the arrestin family.</text>
</comment>
<dbReference type="GO" id="GO:0015031">
    <property type="term" value="P:protein transport"/>
    <property type="evidence" value="ECO:0007669"/>
    <property type="project" value="TreeGrafter"/>
</dbReference>
<dbReference type="AlphaFoldDB" id="A0A7R8Z4S2"/>
<dbReference type="GO" id="GO:0005737">
    <property type="term" value="C:cytoplasm"/>
    <property type="evidence" value="ECO:0007669"/>
    <property type="project" value="TreeGrafter"/>
</dbReference>
<evidence type="ECO:0000256" key="2">
    <source>
        <dbReference type="ARBA" id="ARBA00022606"/>
    </source>
</evidence>
<dbReference type="SMART" id="SM01017">
    <property type="entry name" value="Arrestin_C"/>
    <property type="match status" value="1"/>
</dbReference>
<dbReference type="InParanoid" id="A0A7R8Z4S2"/>
<accession>A0A7R8Z4S2</accession>
<dbReference type="SUPFAM" id="SSF81296">
    <property type="entry name" value="E set domains"/>
    <property type="match status" value="2"/>
</dbReference>
<reference evidence="4 5" key="1">
    <citation type="submission" date="2020-11" db="EMBL/GenBank/DDBJ databases">
        <authorList>
            <person name="Wallbank WR R."/>
            <person name="Pardo Diaz C."/>
            <person name="Kozak K."/>
            <person name="Martin S."/>
            <person name="Jiggins C."/>
            <person name="Moest M."/>
            <person name="Warren A I."/>
            <person name="Generalovic N T."/>
            <person name="Byers J.R.P. K."/>
            <person name="Montejo-Kovacevich G."/>
            <person name="Yen C E."/>
        </authorList>
    </citation>
    <scope>NUCLEOTIDE SEQUENCE [LARGE SCALE GENOMIC DNA]</scope>
</reference>
<dbReference type="FunCoup" id="A0A7R8Z4S2">
    <property type="interactions" value="130"/>
</dbReference>
<feature type="domain" description="Arrestin C-terminal-like" evidence="3">
    <location>
        <begin position="170"/>
        <end position="303"/>
    </location>
</feature>
<dbReference type="OMA" id="QFMLIHA"/>
<keyword evidence="2" id="KW-0716">Sensory transduction</keyword>
<dbReference type="InterPro" id="IPR014756">
    <property type="entry name" value="Ig_E-set"/>
</dbReference>
<name>A0A7R8Z4S2_HERIL</name>
<evidence type="ECO:0000256" key="1">
    <source>
        <dbReference type="ARBA" id="ARBA00005298"/>
    </source>
</evidence>
<sequence length="407" mass="46119">MPSRINIHFDGNDQNVYYSGETVSGTVEIEFQKVKKVRGISFQIIGFARTHWDGSSFLTQYTYIGKENYLTSRKYLIGSDLNSARDIEPGIYSYNFSCTLPKQLPSSFEGKFGCIRYIAKVTLERPWKFDQTYTVGFTVLRPVDLNLESPLIRVPSEVEVFHQFWCSPCLSKPIHIKGKLPQTGYVPGQTISLLAEVNNASNVDVKEVNIRFQCVISYQADKPRLKCRQDILDLACIKCDPIPKKSSGCFVEKIVIPPVPSSSNSNYSKMIQLSYCVRIEAVTSQFHNNAYVLCPITIGTVPFIPLRQQIIENAEIIRRTLYDDSSPTSADEGYMFPVLSPIRGAEALSEYDVVPPTYQEAVNACRVQVDADETFSVQRSEYVPKYPVYNFEVDSNKTDLQQFNIVE</sequence>
<dbReference type="InterPro" id="IPR011022">
    <property type="entry name" value="Arrestin_C-like"/>
</dbReference>
<dbReference type="PANTHER" id="PTHR11188:SF167">
    <property type="entry name" value="ARRESTIN C-TERMINAL-LIKE DOMAIN-CONTAINING PROTEIN-RELATED"/>
    <property type="match status" value="1"/>
</dbReference>
<keyword evidence="5" id="KW-1185">Reference proteome</keyword>
<protein>
    <recommendedName>
        <fullName evidence="3">Arrestin C-terminal-like domain-containing protein</fullName>
    </recommendedName>
</protein>
<proteinExistence type="inferred from homology"/>
<dbReference type="Pfam" id="PF02752">
    <property type="entry name" value="Arrestin_C"/>
    <property type="match status" value="1"/>
</dbReference>
<evidence type="ECO:0000313" key="4">
    <source>
        <dbReference type="EMBL" id="CAD7093287.1"/>
    </source>
</evidence>
<dbReference type="Pfam" id="PF00339">
    <property type="entry name" value="Arrestin_N"/>
    <property type="match status" value="1"/>
</dbReference>
<dbReference type="EMBL" id="LR899014">
    <property type="protein sequence ID" value="CAD7093287.1"/>
    <property type="molecule type" value="Genomic_DNA"/>
</dbReference>
<evidence type="ECO:0000259" key="3">
    <source>
        <dbReference type="SMART" id="SM01017"/>
    </source>
</evidence>
<evidence type="ECO:0000313" key="5">
    <source>
        <dbReference type="Proteomes" id="UP000594454"/>
    </source>
</evidence>
<dbReference type="Proteomes" id="UP000594454">
    <property type="component" value="Chromosome 6"/>
</dbReference>
<organism evidence="4 5">
    <name type="scientific">Hermetia illucens</name>
    <name type="common">Black soldier fly</name>
    <dbReference type="NCBI Taxonomy" id="343691"/>
    <lineage>
        <taxon>Eukaryota</taxon>
        <taxon>Metazoa</taxon>
        <taxon>Ecdysozoa</taxon>
        <taxon>Arthropoda</taxon>
        <taxon>Hexapoda</taxon>
        <taxon>Insecta</taxon>
        <taxon>Pterygota</taxon>
        <taxon>Neoptera</taxon>
        <taxon>Endopterygota</taxon>
        <taxon>Diptera</taxon>
        <taxon>Brachycera</taxon>
        <taxon>Stratiomyomorpha</taxon>
        <taxon>Stratiomyidae</taxon>
        <taxon>Hermetiinae</taxon>
        <taxon>Hermetia</taxon>
    </lineage>
</organism>
<dbReference type="PANTHER" id="PTHR11188">
    <property type="entry name" value="ARRESTIN DOMAIN CONTAINING PROTEIN"/>
    <property type="match status" value="1"/>
</dbReference>